<dbReference type="Pfam" id="PF12833">
    <property type="entry name" value="HTH_18"/>
    <property type="match status" value="1"/>
</dbReference>
<dbReference type="SUPFAM" id="SSF46689">
    <property type="entry name" value="Homeodomain-like"/>
    <property type="match status" value="2"/>
</dbReference>
<reference evidence="4 5" key="1">
    <citation type="submission" date="2019-07" db="EMBL/GenBank/DDBJ databases">
        <title>Diversity of Bacteria from Kongsfjorden, Arctic.</title>
        <authorList>
            <person name="Yu Y."/>
        </authorList>
    </citation>
    <scope>NUCLEOTIDE SEQUENCE [LARGE SCALE GENOMIC DNA]</scope>
    <source>
        <strain evidence="4 5">SM1922</strain>
    </source>
</reference>
<dbReference type="Proteomes" id="UP000317288">
    <property type="component" value="Unassembled WGS sequence"/>
</dbReference>
<protein>
    <submittedName>
        <fullName evidence="4">AraC family transcriptional regulator</fullName>
    </submittedName>
</protein>
<dbReference type="EMBL" id="VNFE01000004">
    <property type="protein sequence ID" value="TVU89461.1"/>
    <property type="molecule type" value="Genomic_DNA"/>
</dbReference>
<keyword evidence="2" id="KW-0804">Transcription</keyword>
<keyword evidence="1" id="KW-0805">Transcription regulation</keyword>
<dbReference type="PANTHER" id="PTHR43436:SF1">
    <property type="entry name" value="TRANSCRIPTIONAL REGULATORY PROTEIN"/>
    <property type="match status" value="1"/>
</dbReference>
<evidence type="ECO:0000256" key="1">
    <source>
        <dbReference type="ARBA" id="ARBA00023015"/>
    </source>
</evidence>
<dbReference type="Gene3D" id="1.10.10.60">
    <property type="entry name" value="Homeodomain-like"/>
    <property type="match status" value="1"/>
</dbReference>
<dbReference type="SMART" id="SM00342">
    <property type="entry name" value="HTH_ARAC"/>
    <property type="match status" value="1"/>
</dbReference>
<dbReference type="PANTHER" id="PTHR43436">
    <property type="entry name" value="ARAC-FAMILY TRANSCRIPTIONAL REGULATOR"/>
    <property type="match status" value="1"/>
</dbReference>
<sequence>MAGQISSFVGNQMERETRLPGLSFCKVTTPQPPTPYLYEPSLAIIIRGKKRVVLGNTTYIYDASRFLLTAVNLPTITEVTDASPERPYLSLLMKIDLQMARQLIADVETLGPKSETQHKAMATGPATVDLMDATSRMVRLLDQPHDMLHLGSLVQREILYRVLTSSAGGRFRDTVMVGTQSQRVAKAVAWLREHYTQPLKIEALAELANMGVSTLHHHFRKLTSMSPLQYQKHLRLYEARRLLIAENIDAATAGIRVGYESISQFNREYRRMFGAPPMRDVAPLRSI</sequence>
<comment type="caution">
    <text evidence="4">The sequence shown here is derived from an EMBL/GenBank/DDBJ whole genome shotgun (WGS) entry which is preliminary data.</text>
</comment>
<dbReference type="InterPro" id="IPR009057">
    <property type="entry name" value="Homeodomain-like_sf"/>
</dbReference>
<proteinExistence type="predicted"/>
<dbReference type="InterPro" id="IPR018060">
    <property type="entry name" value="HTH_AraC"/>
</dbReference>
<dbReference type="Pfam" id="PF06719">
    <property type="entry name" value="AraC_N"/>
    <property type="match status" value="1"/>
</dbReference>
<dbReference type="GO" id="GO:0043565">
    <property type="term" value="F:sequence-specific DNA binding"/>
    <property type="evidence" value="ECO:0007669"/>
    <property type="project" value="InterPro"/>
</dbReference>
<evidence type="ECO:0000313" key="5">
    <source>
        <dbReference type="Proteomes" id="UP000317288"/>
    </source>
</evidence>
<dbReference type="GO" id="GO:0003700">
    <property type="term" value="F:DNA-binding transcription factor activity"/>
    <property type="evidence" value="ECO:0007669"/>
    <property type="project" value="InterPro"/>
</dbReference>
<evidence type="ECO:0000313" key="4">
    <source>
        <dbReference type="EMBL" id="TVU89461.1"/>
    </source>
</evidence>
<dbReference type="InterPro" id="IPR009594">
    <property type="entry name" value="Tscrpt_reg_HTH_AraC_N"/>
</dbReference>
<dbReference type="AlphaFoldDB" id="A0A558J736"/>
<name>A0A558J736_9GAMM</name>
<accession>A0A558J736</accession>
<dbReference type="PROSITE" id="PS01124">
    <property type="entry name" value="HTH_ARAC_FAMILY_2"/>
    <property type="match status" value="1"/>
</dbReference>
<evidence type="ECO:0000256" key="2">
    <source>
        <dbReference type="ARBA" id="ARBA00023163"/>
    </source>
</evidence>
<gene>
    <name evidence="4" type="ORF">FQP89_14525</name>
</gene>
<feature type="domain" description="HTH araC/xylS-type" evidence="3">
    <location>
        <begin position="185"/>
        <end position="283"/>
    </location>
</feature>
<organism evidence="4 5">
    <name type="scientific">Vreelandella titanicae</name>
    <dbReference type="NCBI Taxonomy" id="664683"/>
    <lineage>
        <taxon>Bacteria</taxon>
        <taxon>Pseudomonadati</taxon>
        <taxon>Pseudomonadota</taxon>
        <taxon>Gammaproteobacteria</taxon>
        <taxon>Oceanospirillales</taxon>
        <taxon>Halomonadaceae</taxon>
        <taxon>Vreelandella</taxon>
    </lineage>
</organism>
<evidence type="ECO:0000259" key="3">
    <source>
        <dbReference type="PROSITE" id="PS01124"/>
    </source>
</evidence>